<reference evidence="1 2" key="1">
    <citation type="journal article" date="2018" name="Sci. Rep.">
        <title>Genomic signatures of local adaptation to the degree of environmental predictability in rotifers.</title>
        <authorList>
            <person name="Franch-Gras L."/>
            <person name="Hahn C."/>
            <person name="Garcia-Roger E.M."/>
            <person name="Carmona M.J."/>
            <person name="Serra M."/>
            <person name="Gomez A."/>
        </authorList>
    </citation>
    <scope>NUCLEOTIDE SEQUENCE [LARGE SCALE GENOMIC DNA]</scope>
    <source>
        <strain evidence="1">HYR1</strain>
    </source>
</reference>
<sequence length="73" mass="8821">MYLNYINSRYNKLEFDKKDRLVNSKPKAFSNAIELINFNLYITNLNRNNYIQQKNKRKLINFNMEDSGLDKLN</sequence>
<dbReference type="Proteomes" id="UP000276133">
    <property type="component" value="Unassembled WGS sequence"/>
</dbReference>
<comment type="caution">
    <text evidence="1">The sequence shown here is derived from an EMBL/GenBank/DDBJ whole genome shotgun (WGS) entry which is preliminary data.</text>
</comment>
<evidence type="ECO:0000313" key="2">
    <source>
        <dbReference type="Proteomes" id="UP000276133"/>
    </source>
</evidence>
<protein>
    <submittedName>
        <fullName evidence="1">Uncharacterized protein</fullName>
    </submittedName>
</protein>
<evidence type="ECO:0000313" key="1">
    <source>
        <dbReference type="EMBL" id="RNA31828.1"/>
    </source>
</evidence>
<dbReference type="AlphaFoldDB" id="A0A3M7S8B5"/>
<organism evidence="1 2">
    <name type="scientific">Brachionus plicatilis</name>
    <name type="common">Marine rotifer</name>
    <name type="synonym">Brachionus muelleri</name>
    <dbReference type="NCBI Taxonomy" id="10195"/>
    <lineage>
        <taxon>Eukaryota</taxon>
        <taxon>Metazoa</taxon>
        <taxon>Spiralia</taxon>
        <taxon>Gnathifera</taxon>
        <taxon>Rotifera</taxon>
        <taxon>Eurotatoria</taxon>
        <taxon>Monogononta</taxon>
        <taxon>Pseudotrocha</taxon>
        <taxon>Ploima</taxon>
        <taxon>Brachionidae</taxon>
        <taxon>Brachionus</taxon>
    </lineage>
</organism>
<name>A0A3M7S8B5_BRAPC</name>
<keyword evidence="2" id="KW-1185">Reference proteome</keyword>
<proteinExistence type="predicted"/>
<gene>
    <name evidence="1" type="ORF">BpHYR1_039648</name>
</gene>
<dbReference type="EMBL" id="REGN01001893">
    <property type="protein sequence ID" value="RNA31828.1"/>
    <property type="molecule type" value="Genomic_DNA"/>
</dbReference>
<accession>A0A3M7S8B5</accession>